<sequence>MKVYTLHKLKKGSTMEDYKKWSPEDQRVNHEHPLVKSFEVYEVIGADKN</sequence>
<comment type="caution">
    <text evidence="1">The sequence shown here is derived from an EMBL/GenBank/DDBJ whole genome shotgun (WGS) entry which is preliminary data.</text>
</comment>
<accession>A0A0F9FD34</accession>
<organism evidence="1">
    <name type="scientific">marine sediment metagenome</name>
    <dbReference type="NCBI Taxonomy" id="412755"/>
    <lineage>
        <taxon>unclassified sequences</taxon>
        <taxon>metagenomes</taxon>
        <taxon>ecological metagenomes</taxon>
    </lineage>
</organism>
<gene>
    <name evidence="1" type="ORF">LCGC14_2319250</name>
</gene>
<dbReference type="AlphaFoldDB" id="A0A0F9FD34"/>
<evidence type="ECO:0008006" key="2">
    <source>
        <dbReference type="Google" id="ProtNLM"/>
    </source>
</evidence>
<name>A0A0F9FD34_9ZZZZ</name>
<proteinExistence type="predicted"/>
<feature type="non-terminal residue" evidence="1">
    <location>
        <position position="49"/>
    </location>
</feature>
<protein>
    <recommendedName>
        <fullName evidence="2">ABM domain-containing protein</fullName>
    </recommendedName>
</protein>
<evidence type="ECO:0000313" key="1">
    <source>
        <dbReference type="EMBL" id="KKL49062.1"/>
    </source>
</evidence>
<reference evidence="1" key="1">
    <citation type="journal article" date="2015" name="Nature">
        <title>Complex archaea that bridge the gap between prokaryotes and eukaryotes.</title>
        <authorList>
            <person name="Spang A."/>
            <person name="Saw J.H."/>
            <person name="Jorgensen S.L."/>
            <person name="Zaremba-Niedzwiedzka K."/>
            <person name="Martijn J."/>
            <person name="Lind A.E."/>
            <person name="van Eijk R."/>
            <person name="Schleper C."/>
            <person name="Guy L."/>
            <person name="Ettema T.J."/>
        </authorList>
    </citation>
    <scope>NUCLEOTIDE SEQUENCE</scope>
</reference>
<dbReference type="Gene3D" id="3.30.70.100">
    <property type="match status" value="1"/>
</dbReference>
<dbReference type="EMBL" id="LAZR01033096">
    <property type="protein sequence ID" value="KKL49062.1"/>
    <property type="molecule type" value="Genomic_DNA"/>
</dbReference>